<name>A0A368V985_9BACT</name>
<dbReference type="PANTHER" id="PTHR10066:SF67">
    <property type="entry name" value="BETA-GLUCURONIDASE"/>
    <property type="match status" value="1"/>
</dbReference>
<dbReference type="AlphaFoldDB" id="A0A368V985"/>
<dbReference type="Pfam" id="PF02837">
    <property type="entry name" value="Glyco_hydro_2_N"/>
    <property type="match status" value="1"/>
</dbReference>
<accession>A0A368V985</accession>
<dbReference type="EC" id="3.2.1.31" evidence="2"/>
<dbReference type="SUPFAM" id="SSF49785">
    <property type="entry name" value="Galactose-binding domain-like"/>
    <property type="match status" value="1"/>
</dbReference>
<reference evidence="9 10" key="1">
    <citation type="submission" date="2018-07" db="EMBL/GenBank/DDBJ databases">
        <title>Freshwater and sediment microbial communities from various areas in North America, analyzing microbe dynamics in response to fracking.</title>
        <authorList>
            <person name="Lamendella R."/>
        </authorList>
    </citation>
    <scope>NUCLEOTIDE SEQUENCE [LARGE SCALE GENOMIC DNA]</scope>
    <source>
        <strain evidence="9 10">160A</strain>
    </source>
</reference>
<evidence type="ECO:0000256" key="3">
    <source>
        <dbReference type="ARBA" id="ARBA00016205"/>
    </source>
</evidence>
<dbReference type="GO" id="GO:0005975">
    <property type="term" value="P:carbohydrate metabolic process"/>
    <property type="evidence" value="ECO:0007669"/>
    <property type="project" value="InterPro"/>
</dbReference>
<evidence type="ECO:0000259" key="7">
    <source>
        <dbReference type="Pfam" id="PF02836"/>
    </source>
</evidence>
<dbReference type="InterPro" id="IPR013783">
    <property type="entry name" value="Ig-like_fold"/>
</dbReference>
<dbReference type="RefSeq" id="WP_114436840.1">
    <property type="nucleotide sequence ID" value="NZ_QPIZ01000007.1"/>
</dbReference>
<dbReference type="Gene3D" id="2.60.120.260">
    <property type="entry name" value="Galactose-binding domain-like"/>
    <property type="match status" value="1"/>
</dbReference>
<dbReference type="SUPFAM" id="SSF49303">
    <property type="entry name" value="beta-Galactosidase/glucuronidase domain"/>
    <property type="match status" value="1"/>
</dbReference>
<comment type="caution">
    <text evidence="9">The sequence shown here is derived from an EMBL/GenBank/DDBJ whole genome shotgun (WGS) entry which is preliminary data.</text>
</comment>
<dbReference type="InterPro" id="IPR023232">
    <property type="entry name" value="Glyco_hydro_2_AS"/>
</dbReference>
<sequence length="577" mass="67331">MANEFPQITNVYNRQTVSLNGKWKYLIDQAEIGDKRKFWKDEQVLDRSELLEYNFETANQINVPGDWNSQRDELLYYEGKLWYQKSFTFKKQNGKRYFLYFGAANYHSEVYLNGNKLGEHEGGFNPFNFEITKELNEQNSLVVSVDNTREKEQIPTIVSDWKNFGGITRDVLIIEESSTFIRDFKIGLKNGSMNEIELEVWVDGEDLNNKIELEIPELNIEETISVNKSGIGEKVLNSDVISYWSPENPKLYNVRLSLQENILIDQVGFRTIEVKGKDILLNGESVFLKGISLHEESPFTHGRSHSPEEARMMIDWVQDLGCNYLRLSHYPHNEHIVRLAEKEGIMLWEEIPVYWDIQWDNPKTYKLAEQMLDDVITRDKNRAAVIIWSMANETKISESRNIFLKKLIDFTREKDDSRLISAALFVHGDGESRFSRVVDDPFGKNADVISVNQYIGWYGSALPDVIKNLELDIKFNKPFIFSEFGAGALGGYHADSLTRWSEEYQEWYYEETLEMCGRIDQLRGLSPWILVDFQSPRRRLPEYQDGFNRKGLISSEGKKKKAFFVLKKYYEKKGLKQ</sequence>
<organism evidence="9 10">
    <name type="scientific">Marinilabilia salmonicolor</name>
    <dbReference type="NCBI Taxonomy" id="989"/>
    <lineage>
        <taxon>Bacteria</taxon>
        <taxon>Pseudomonadati</taxon>
        <taxon>Bacteroidota</taxon>
        <taxon>Bacteroidia</taxon>
        <taxon>Marinilabiliales</taxon>
        <taxon>Marinilabiliaceae</taxon>
        <taxon>Marinilabilia</taxon>
    </lineage>
</organism>
<evidence type="ECO:0000259" key="6">
    <source>
        <dbReference type="Pfam" id="PF00703"/>
    </source>
</evidence>
<dbReference type="InterPro" id="IPR017853">
    <property type="entry name" value="GH"/>
</dbReference>
<gene>
    <name evidence="9" type="ORF">DFO77_107116</name>
</gene>
<dbReference type="Proteomes" id="UP000252733">
    <property type="component" value="Unassembled WGS sequence"/>
</dbReference>
<dbReference type="Gene3D" id="2.60.40.10">
    <property type="entry name" value="Immunoglobulins"/>
    <property type="match status" value="1"/>
</dbReference>
<dbReference type="InterPro" id="IPR008979">
    <property type="entry name" value="Galactose-bd-like_sf"/>
</dbReference>
<dbReference type="InterPro" id="IPR006103">
    <property type="entry name" value="Glyco_hydro_2_cat"/>
</dbReference>
<proteinExistence type="inferred from homology"/>
<dbReference type="SUPFAM" id="SSF51445">
    <property type="entry name" value="(Trans)glycosidases"/>
    <property type="match status" value="1"/>
</dbReference>
<dbReference type="Gene3D" id="3.20.20.80">
    <property type="entry name" value="Glycosidases"/>
    <property type="match status" value="1"/>
</dbReference>
<evidence type="ECO:0000256" key="5">
    <source>
        <dbReference type="ARBA" id="ARBA00023295"/>
    </source>
</evidence>
<feature type="domain" description="Glycoside hydrolase family 2 immunoglobulin-like beta-sandwich" evidence="6">
    <location>
        <begin position="180"/>
        <end position="268"/>
    </location>
</feature>
<dbReference type="InterPro" id="IPR006101">
    <property type="entry name" value="Glyco_hydro_2"/>
</dbReference>
<dbReference type="InterPro" id="IPR006102">
    <property type="entry name" value="Ig-like_GH2"/>
</dbReference>
<dbReference type="PROSITE" id="PS00608">
    <property type="entry name" value="GLYCOSYL_HYDROL_F2_2"/>
    <property type="match status" value="1"/>
</dbReference>
<dbReference type="PANTHER" id="PTHR10066">
    <property type="entry name" value="BETA-GLUCURONIDASE"/>
    <property type="match status" value="1"/>
</dbReference>
<feature type="domain" description="Glycosyl hydrolases family 2 sugar binding" evidence="8">
    <location>
        <begin position="18"/>
        <end position="174"/>
    </location>
</feature>
<dbReference type="Pfam" id="PF00703">
    <property type="entry name" value="Glyco_hydro_2"/>
    <property type="match status" value="1"/>
</dbReference>
<dbReference type="EMBL" id="QPIZ01000007">
    <property type="protein sequence ID" value="RCW36825.1"/>
    <property type="molecule type" value="Genomic_DNA"/>
</dbReference>
<dbReference type="GO" id="GO:0030246">
    <property type="term" value="F:carbohydrate binding"/>
    <property type="evidence" value="ECO:0007669"/>
    <property type="project" value="TreeGrafter"/>
</dbReference>
<dbReference type="GO" id="GO:0019391">
    <property type="term" value="P:glucuronoside catabolic process"/>
    <property type="evidence" value="ECO:0007669"/>
    <property type="project" value="TreeGrafter"/>
</dbReference>
<protein>
    <recommendedName>
        <fullName evidence="3">Beta-glucuronidase</fullName>
        <ecNumber evidence="2">3.2.1.31</ecNumber>
    </recommendedName>
</protein>
<evidence type="ECO:0000256" key="4">
    <source>
        <dbReference type="ARBA" id="ARBA00022801"/>
    </source>
</evidence>
<evidence type="ECO:0000256" key="1">
    <source>
        <dbReference type="ARBA" id="ARBA00007401"/>
    </source>
</evidence>
<dbReference type="GO" id="GO:0004566">
    <property type="term" value="F:beta-glucuronidase activity"/>
    <property type="evidence" value="ECO:0007669"/>
    <property type="project" value="UniProtKB-EC"/>
</dbReference>
<evidence type="ECO:0000313" key="10">
    <source>
        <dbReference type="Proteomes" id="UP000252733"/>
    </source>
</evidence>
<comment type="similarity">
    <text evidence="1">Belongs to the glycosyl hydrolase 2 family.</text>
</comment>
<keyword evidence="10" id="KW-1185">Reference proteome</keyword>
<evidence type="ECO:0000259" key="8">
    <source>
        <dbReference type="Pfam" id="PF02837"/>
    </source>
</evidence>
<dbReference type="PRINTS" id="PR00132">
    <property type="entry name" value="GLHYDRLASE2"/>
</dbReference>
<dbReference type="InterPro" id="IPR006104">
    <property type="entry name" value="Glyco_hydro_2_N"/>
</dbReference>
<evidence type="ECO:0000256" key="2">
    <source>
        <dbReference type="ARBA" id="ARBA00012761"/>
    </source>
</evidence>
<keyword evidence="4" id="KW-0378">Hydrolase</keyword>
<keyword evidence="5" id="KW-0326">Glycosidase</keyword>
<dbReference type="Pfam" id="PF02836">
    <property type="entry name" value="Glyco_hydro_2_C"/>
    <property type="match status" value="1"/>
</dbReference>
<feature type="domain" description="Glycoside hydrolase family 2 catalytic" evidence="7">
    <location>
        <begin position="272"/>
        <end position="572"/>
    </location>
</feature>
<dbReference type="InterPro" id="IPR036156">
    <property type="entry name" value="Beta-gal/glucu_dom_sf"/>
</dbReference>
<evidence type="ECO:0000313" key="9">
    <source>
        <dbReference type="EMBL" id="RCW36825.1"/>
    </source>
</evidence>